<gene>
    <name evidence="9" type="primary">nirH</name>
    <name evidence="9" type="ORF">CBM2634_B170312</name>
</gene>
<comment type="similarity">
    <text evidence="3">Belongs to the Ahb/Nir family.</text>
</comment>
<evidence type="ECO:0000313" key="10">
    <source>
        <dbReference type="Proteomes" id="UP000256805"/>
    </source>
</evidence>
<evidence type="ECO:0000256" key="2">
    <source>
        <dbReference type="ARBA" id="ARBA00023444"/>
    </source>
</evidence>
<dbReference type="InterPro" id="IPR053953">
    <property type="entry name" value="NirdL-like_HTH"/>
</dbReference>
<dbReference type="Proteomes" id="UP000256805">
    <property type="component" value="Unassembled WGS sequence"/>
</dbReference>
<dbReference type="RefSeq" id="WP_116385693.1">
    <property type="nucleotide sequence ID" value="NZ_LS483234.1"/>
</dbReference>
<feature type="region of interest" description="Disordered" evidence="6">
    <location>
        <begin position="161"/>
        <end position="181"/>
    </location>
</feature>
<evidence type="ECO:0000259" key="7">
    <source>
        <dbReference type="Pfam" id="PF17805"/>
    </source>
</evidence>
<dbReference type="Pfam" id="PF22451">
    <property type="entry name" value="NirdL-like_HTH"/>
    <property type="match status" value="1"/>
</dbReference>
<dbReference type="Pfam" id="PF17805">
    <property type="entry name" value="AsnC_trans_reg2"/>
    <property type="match status" value="1"/>
</dbReference>
<accession>A0A375J731</accession>
<keyword evidence="1" id="KW-0456">Lyase</keyword>
<dbReference type="PANTHER" id="PTHR43413">
    <property type="entry name" value="TRANSCRIPTIONAL REGULATOR, ASNC FAMILY"/>
    <property type="match status" value="1"/>
</dbReference>
<dbReference type="InterPro" id="IPR050684">
    <property type="entry name" value="HTH-Siroheme_Decarb"/>
</dbReference>
<name>A0A375J731_9BURK</name>
<dbReference type="EC" id="4.1.1.111" evidence="4"/>
<proteinExistence type="inferred from homology"/>
<evidence type="ECO:0000256" key="5">
    <source>
        <dbReference type="ARBA" id="ARBA00048470"/>
    </source>
</evidence>
<dbReference type="InterPro" id="IPR019885">
    <property type="entry name" value="Tscrpt_reg_HTH_AsnC-type_CS"/>
</dbReference>
<evidence type="ECO:0000256" key="3">
    <source>
        <dbReference type="ARBA" id="ARBA00023457"/>
    </source>
</evidence>
<dbReference type="AlphaFoldDB" id="A0A375J731"/>
<feature type="domain" description="Siroheme decarboxylase NirL-like HTH" evidence="8">
    <location>
        <begin position="13"/>
        <end position="58"/>
    </location>
</feature>
<comment type="catalytic activity">
    <reaction evidence="5">
        <text>siroheme + 2 H(+) = 12,18-didecarboxysiroheme + 2 CO2</text>
        <dbReference type="Rhea" id="RHEA:19093"/>
        <dbReference type="ChEBI" id="CHEBI:15378"/>
        <dbReference type="ChEBI" id="CHEBI:16526"/>
        <dbReference type="ChEBI" id="CHEBI:60052"/>
        <dbReference type="ChEBI" id="CHEBI:140497"/>
        <dbReference type="EC" id="4.1.1.111"/>
    </reaction>
</comment>
<dbReference type="GO" id="GO:0016829">
    <property type="term" value="F:lyase activity"/>
    <property type="evidence" value="ECO:0007669"/>
    <property type="project" value="UniProtKB-KW"/>
</dbReference>
<dbReference type="InterPro" id="IPR040523">
    <property type="entry name" value="AsnC_trans_reg2"/>
</dbReference>
<protein>
    <recommendedName>
        <fullName evidence="4">siroheme decarboxylase</fullName>
        <ecNumber evidence="4">4.1.1.111</ecNumber>
    </recommendedName>
</protein>
<dbReference type="PANTHER" id="PTHR43413:SF1">
    <property type="entry name" value="SIROHEME DECARBOXYLASE NIRL SUBUNIT"/>
    <property type="match status" value="1"/>
</dbReference>
<evidence type="ECO:0000313" key="9">
    <source>
        <dbReference type="EMBL" id="SPS00985.1"/>
    </source>
</evidence>
<evidence type="ECO:0000256" key="6">
    <source>
        <dbReference type="SAM" id="MobiDB-lite"/>
    </source>
</evidence>
<evidence type="ECO:0000259" key="8">
    <source>
        <dbReference type="Pfam" id="PF22451"/>
    </source>
</evidence>
<organism evidence="9 10">
    <name type="scientific">Cupriavidus taiwanensis</name>
    <dbReference type="NCBI Taxonomy" id="164546"/>
    <lineage>
        <taxon>Bacteria</taxon>
        <taxon>Pseudomonadati</taxon>
        <taxon>Pseudomonadota</taxon>
        <taxon>Betaproteobacteria</taxon>
        <taxon>Burkholderiales</taxon>
        <taxon>Burkholderiaceae</taxon>
        <taxon>Cupriavidus</taxon>
    </lineage>
</organism>
<comment type="pathway">
    <text evidence="2">Porphyrin-containing compound metabolism.</text>
</comment>
<sequence>MPTAADAADPTDLALIRATQAGLPLVSAPYAAVAAELGLTEAQVIARLAAMQARGVLRRIAAVPNHYRIGWRANGMTVWDVDDADIDGLGARIGALPFVSHCYRRPRRLPHWRYNLFAMVHARSREEAAPQIAAIAALLGDACRAHDVLWSTRVLKKTGLRLAPADAHTPPDPGPERTHPD</sequence>
<feature type="domain" description="Siroheme decarboxylase AsnC-like ligand binding" evidence="7">
    <location>
        <begin position="68"/>
        <end position="156"/>
    </location>
</feature>
<dbReference type="EMBL" id="OVTA01000040">
    <property type="protein sequence ID" value="SPS00985.1"/>
    <property type="molecule type" value="Genomic_DNA"/>
</dbReference>
<reference evidence="9 10" key="1">
    <citation type="submission" date="2018-01" db="EMBL/GenBank/DDBJ databases">
        <authorList>
            <person name="Gaut B.S."/>
            <person name="Morton B.R."/>
            <person name="Clegg M.T."/>
            <person name="Duvall M.R."/>
        </authorList>
    </citation>
    <scope>NUCLEOTIDE SEQUENCE [LARGE SCALE GENOMIC DNA]</scope>
    <source>
        <strain evidence="9">Cupriavidus taiwanensis cmp 52</strain>
    </source>
</reference>
<evidence type="ECO:0000256" key="4">
    <source>
        <dbReference type="ARBA" id="ARBA00023471"/>
    </source>
</evidence>
<dbReference type="Gene3D" id="3.30.70.3460">
    <property type="match status" value="1"/>
</dbReference>
<dbReference type="PROSITE" id="PS00519">
    <property type="entry name" value="HTH_ASNC_1"/>
    <property type="match status" value="1"/>
</dbReference>
<evidence type="ECO:0000256" key="1">
    <source>
        <dbReference type="ARBA" id="ARBA00023239"/>
    </source>
</evidence>